<accession>A0A225DTE7</accession>
<keyword evidence="7 8" id="KW-0472">Membrane</keyword>
<dbReference type="EMBL" id="NIDE01000003">
    <property type="protein sequence ID" value="OWK44323.1"/>
    <property type="molecule type" value="Genomic_DNA"/>
</dbReference>
<keyword evidence="2" id="KW-1003">Cell membrane</keyword>
<feature type="transmembrane region" description="Helical" evidence="8">
    <location>
        <begin position="170"/>
        <end position="192"/>
    </location>
</feature>
<feature type="transmembrane region" description="Helical" evidence="8">
    <location>
        <begin position="25"/>
        <end position="44"/>
    </location>
</feature>
<dbReference type="PANTHER" id="PTHR33908:SF11">
    <property type="entry name" value="MEMBRANE PROTEIN"/>
    <property type="match status" value="1"/>
</dbReference>
<keyword evidence="6 8" id="KW-1133">Transmembrane helix</keyword>
<keyword evidence="11" id="KW-1185">Reference proteome</keyword>
<evidence type="ECO:0000256" key="3">
    <source>
        <dbReference type="ARBA" id="ARBA00022676"/>
    </source>
</evidence>
<comment type="subcellular location">
    <subcellularLocation>
        <location evidence="1">Cell membrane</location>
        <topology evidence="1">Multi-pass membrane protein</topology>
    </subcellularLocation>
</comment>
<feature type="transmembrane region" description="Helical" evidence="8">
    <location>
        <begin position="424"/>
        <end position="442"/>
    </location>
</feature>
<dbReference type="OrthoDB" id="269765at2"/>
<protein>
    <recommendedName>
        <fullName evidence="9">Glycosyltransferase RgtA/B/C/D-like domain-containing protein</fullName>
    </recommendedName>
</protein>
<feature type="domain" description="Glycosyltransferase RgtA/B/C/D-like" evidence="9">
    <location>
        <begin position="114"/>
        <end position="234"/>
    </location>
</feature>
<evidence type="ECO:0000256" key="8">
    <source>
        <dbReference type="SAM" id="Phobius"/>
    </source>
</evidence>
<dbReference type="Proteomes" id="UP000214646">
    <property type="component" value="Unassembled WGS sequence"/>
</dbReference>
<proteinExistence type="predicted"/>
<dbReference type="RefSeq" id="WP_088253616.1">
    <property type="nucleotide sequence ID" value="NZ_NIDE01000003.1"/>
</dbReference>
<organism evidence="10 11">
    <name type="scientific">Fimbriiglobus ruber</name>
    <dbReference type="NCBI Taxonomy" id="1908690"/>
    <lineage>
        <taxon>Bacteria</taxon>
        <taxon>Pseudomonadati</taxon>
        <taxon>Planctomycetota</taxon>
        <taxon>Planctomycetia</taxon>
        <taxon>Gemmatales</taxon>
        <taxon>Gemmataceae</taxon>
        <taxon>Fimbriiglobus</taxon>
    </lineage>
</organism>
<dbReference type="InterPro" id="IPR038731">
    <property type="entry name" value="RgtA/B/C-like"/>
</dbReference>
<dbReference type="AlphaFoldDB" id="A0A225DTE7"/>
<evidence type="ECO:0000259" key="9">
    <source>
        <dbReference type="Pfam" id="PF13231"/>
    </source>
</evidence>
<dbReference type="GO" id="GO:0009103">
    <property type="term" value="P:lipopolysaccharide biosynthetic process"/>
    <property type="evidence" value="ECO:0007669"/>
    <property type="project" value="UniProtKB-ARBA"/>
</dbReference>
<name>A0A225DTE7_9BACT</name>
<evidence type="ECO:0000256" key="7">
    <source>
        <dbReference type="ARBA" id="ARBA00023136"/>
    </source>
</evidence>
<feature type="transmembrane region" description="Helical" evidence="8">
    <location>
        <begin position="351"/>
        <end position="371"/>
    </location>
</feature>
<feature type="transmembrane region" description="Helical" evidence="8">
    <location>
        <begin position="240"/>
        <end position="261"/>
    </location>
</feature>
<evidence type="ECO:0000256" key="6">
    <source>
        <dbReference type="ARBA" id="ARBA00022989"/>
    </source>
</evidence>
<keyword evidence="5 8" id="KW-0812">Transmembrane</keyword>
<feature type="transmembrane region" description="Helical" evidence="8">
    <location>
        <begin position="140"/>
        <end position="158"/>
    </location>
</feature>
<dbReference type="GO" id="GO:0016763">
    <property type="term" value="F:pentosyltransferase activity"/>
    <property type="evidence" value="ECO:0007669"/>
    <property type="project" value="TreeGrafter"/>
</dbReference>
<feature type="transmembrane region" description="Helical" evidence="8">
    <location>
        <begin position="115"/>
        <end position="134"/>
    </location>
</feature>
<dbReference type="GO" id="GO:0005886">
    <property type="term" value="C:plasma membrane"/>
    <property type="evidence" value="ECO:0007669"/>
    <property type="project" value="UniProtKB-SubCell"/>
</dbReference>
<sequence>MMTTEVHTSEHLDVAAPRTTAGGDRVWLCVLVVVAVAIHTWLVARTQVTARDGIEFARIALRLQNPSVVNKSSVQEVLKDPDVKQPPGFPAAVLATYTIVHTLSPGDVLQDQIMLSTRVASAVAAVLLVFPSYWLGRTLFSPFAGFAGAFMFQVLPVTAHVTSDGLTEGLYLLCLATALLLGILAVKCPGVVRFLGCGAACGAAYLVRPEGAVAFAAVVVVVAAHAVVRRWAAGATVGRLAALAAGCALVAGPYMYTIGGVSKKPAAENLLQSPLKLIERVFGSPAGSGAAVTSPALFAAWYDSTKDGSLGMWVGKALVMETLKTSHYYGFVLGSIGFLLAATRFRAEPWLWVPVVFMAFMLPILAALAYYGQKVGVHTNHYLSERHTLPIVYVGSIFAGFAASELTRRLTDAVGVLRRIGQPATGAVLLIACFGAGLFPLLKTPHKKRYGHIEAGRYLSTVISPDDALIDPFEWAQFYAGRSVYTVPPDKGDAAVVYAVVETEPDDAPKSELPRRQDALNVASDGRSEVVYFWPEDTPRDKARVLVFKLDRNKK</sequence>
<dbReference type="InterPro" id="IPR050297">
    <property type="entry name" value="LipidA_mod_glycosyltrf_83"/>
</dbReference>
<keyword evidence="4" id="KW-0808">Transferase</keyword>
<keyword evidence="3" id="KW-0328">Glycosyltransferase</keyword>
<evidence type="ECO:0000256" key="2">
    <source>
        <dbReference type="ARBA" id="ARBA00022475"/>
    </source>
</evidence>
<dbReference type="Pfam" id="PF13231">
    <property type="entry name" value="PMT_2"/>
    <property type="match status" value="1"/>
</dbReference>
<evidence type="ECO:0000313" key="10">
    <source>
        <dbReference type="EMBL" id="OWK44323.1"/>
    </source>
</evidence>
<evidence type="ECO:0000256" key="1">
    <source>
        <dbReference type="ARBA" id="ARBA00004651"/>
    </source>
</evidence>
<evidence type="ECO:0000313" key="11">
    <source>
        <dbReference type="Proteomes" id="UP000214646"/>
    </source>
</evidence>
<feature type="transmembrane region" description="Helical" evidence="8">
    <location>
        <begin position="212"/>
        <end position="228"/>
    </location>
</feature>
<reference evidence="11" key="1">
    <citation type="submission" date="2017-06" db="EMBL/GenBank/DDBJ databases">
        <title>Genome analysis of Fimbriiglobus ruber SP5, the first member of the order Planctomycetales with confirmed chitinolytic capability.</title>
        <authorList>
            <person name="Ravin N.V."/>
            <person name="Rakitin A.L."/>
            <person name="Ivanova A.A."/>
            <person name="Beletsky A.V."/>
            <person name="Kulichevskaya I.S."/>
            <person name="Mardanov A.V."/>
            <person name="Dedysh S.N."/>
        </authorList>
    </citation>
    <scope>NUCLEOTIDE SEQUENCE [LARGE SCALE GENOMIC DNA]</scope>
    <source>
        <strain evidence="11">SP5</strain>
    </source>
</reference>
<evidence type="ECO:0000256" key="4">
    <source>
        <dbReference type="ARBA" id="ARBA00022679"/>
    </source>
</evidence>
<evidence type="ECO:0000256" key="5">
    <source>
        <dbReference type="ARBA" id="ARBA00022692"/>
    </source>
</evidence>
<feature type="transmembrane region" description="Helical" evidence="8">
    <location>
        <begin position="328"/>
        <end position="345"/>
    </location>
</feature>
<comment type="caution">
    <text evidence="10">The sequence shown here is derived from an EMBL/GenBank/DDBJ whole genome shotgun (WGS) entry which is preliminary data.</text>
</comment>
<dbReference type="PANTHER" id="PTHR33908">
    <property type="entry name" value="MANNOSYLTRANSFERASE YKCB-RELATED"/>
    <property type="match status" value="1"/>
</dbReference>
<gene>
    <name evidence="10" type="ORF">FRUB_02255</name>
</gene>